<feature type="region of interest" description="Disordered" evidence="1">
    <location>
        <begin position="17"/>
        <end position="53"/>
    </location>
</feature>
<dbReference type="Proteomes" id="UP000740754">
    <property type="component" value="Unassembled WGS sequence"/>
</dbReference>
<name>A0ABX1IAZ0_9GAMM</name>
<dbReference type="InterPro" id="IPR021104">
    <property type="entry name" value="KfrA_DNA-bd_N"/>
</dbReference>
<sequence length="53" mass="5811">MARPGITYKEVAAAAEALTEQGETPSIKRVRDHLGTGSPNTIHRHLSAWRAEQ</sequence>
<evidence type="ECO:0000259" key="2">
    <source>
        <dbReference type="Pfam" id="PF11740"/>
    </source>
</evidence>
<evidence type="ECO:0000313" key="4">
    <source>
        <dbReference type="Proteomes" id="UP000740754"/>
    </source>
</evidence>
<reference evidence="3 4" key="1">
    <citation type="submission" date="2020-04" db="EMBL/GenBank/DDBJ databases">
        <title>Draft Whole-Genome sequence of Marichromatium bheemlicum DSM 18632, type strain.</title>
        <authorList>
            <person name="Kyndt J.A."/>
            <person name="Meyer T.E."/>
        </authorList>
    </citation>
    <scope>NUCLEOTIDE SEQUENCE [LARGE SCALE GENOMIC DNA]</scope>
    <source>
        <strain evidence="3 4">DSM 18632</strain>
    </source>
</reference>
<keyword evidence="4" id="KW-1185">Reference proteome</keyword>
<protein>
    <recommendedName>
        <fullName evidence="2">KfrA N-terminal DNA-binding domain-containing protein</fullName>
    </recommendedName>
</protein>
<dbReference type="InterPro" id="IPR036388">
    <property type="entry name" value="WH-like_DNA-bd_sf"/>
</dbReference>
<evidence type="ECO:0000256" key="1">
    <source>
        <dbReference type="SAM" id="MobiDB-lite"/>
    </source>
</evidence>
<feature type="domain" description="KfrA N-terminal DNA-binding" evidence="2">
    <location>
        <begin position="7"/>
        <end position="53"/>
    </location>
</feature>
<comment type="caution">
    <text evidence="3">The sequence shown here is derived from an EMBL/GenBank/DDBJ whole genome shotgun (WGS) entry which is preliminary data.</text>
</comment>
<dbReference type="Gene3D" id="1.10.10.10">
    <property type="entry name" value="Winged helix-like DNA-binding domain superfamily/Winged helix DNA-binding domain"/>
    <property type="match status" value="1"/>
</dbReference>
<accession>A0ABX1IAZ0</accession>
<organism evidence="3 4">
    <name type="scientific">Marichromatium bheemlicum</name>
    <dbReference type="NCBI Taxonomy" id="365339"/>
    <lineage>
        <taxon>Bacteria</taxon>
        <taxon>Pseudomonadati</taxon>
        <taxon>Pseudomonadota</taxon>
        <taxon>Gammaproteobacteria</taxon>
        <taxon>Chromatiales</taxon>
        <taxon>Chromatiaceae</taxon>
        <taxon>Marichromatium</taxon>
    </lineage>
</organism>
<dbReference type="EMBL" id="JAAXKX010000039">
    <property type="protein sequence ID" value="NKN34704.1"/>
    <property type="molecule type" value="Genomic_DNA"/>
</dbReference>
<dbReference type="Pfam" id="PF11740">
    <property type="entry name" value="KfrA_N"/>
    <property type="match status" value="1"/>
</dbReference>
<evidence type="ECO:0000313" key="3">
    <source>
        <dbReference type="EMBL" id="NKN34704.1"/>
    </source>
</evidence>
<feature type="non-terminal residue" evidence="3">
    <location>
        <position position="53"/>
    </location>
</feature>
<proteinExistence type="predicted"/>
<gene>
    <name evidence="3" type="ORF">HF203_15920</name>
</gene>